<evidence type="ECO:0000256" key="1">
    <source>
        <dbReference type="SAM" id="SignalP"/>
    </source>
</evidence>
<organism evidence="2 3">
    <name type="scientific">Clonostachys rhizophaga</name>
    <dbReference type="NCBI Taxonomy" id="160324"/>
    <lineage>
        <taxon>Eukaryota</taxon>
        <taxon>Fungi</taxon>
        <taxon>Dikarya</taxon>
        <taxon>Ascomycota</taxon>
        <taxon>Pezizomycotina</taxon>
        <taxon>Sordariomycetes</taxon>
        <taxon>Hypocreomycetidae</taxon>
        <taxon>Hypocreales</taxon>
        <taxon>Bionectriaceae</taxon>
        <taxon>Clonostachys</taxon>
    </lineage>
</organism>
<dbReference type="AlphaFoldDB" id="A0A9N9W7N9"/>
<keyword evidence="1" id="KW-0732">Signal</keyword>
<comment type="caution">
    <text evidence="2">The sequence shown here is derived from an EMBL/GenBank/DDBJ whole genome shotgun (WGS) entry which is preliminary data.</text>
</comment>
<protein>
    <submittedName>
        <fullName evidence="2">Uncharacterized protein</fullName>
    </submittedName>
</protein>
<keyword evidence="3" id="KW-1185">Reference proteome</keyword>
<sequence>MRALSLVVVGAGLAVAVPAQPRGENLPSIQLENIVKMDVTSEPNGLGAREIFGPALGVDFPDPAIIWGDGSWKAHGP</sequence>
<dbReference type="Proteomes" id="UP000696573">
    <property type="component" value="Unassembled WGS sequence"/>
</dbReference>
<reference evidence="2" key="1">
    <citation type="submission" date="2021-10" db="EMBL/GenBank/DDBJ databases">
        <authorList>
            <person name="Piombo E."/>
        </authorList>
    </citation>
    <scope>NUCLEOTIDE SEQUENCE</scope>
</reference>
<name>A0A9N9W7N9_9HYPO</name>
<feature type="chain" id="PRO_5040486365" evidence="1">
    <location>
        <begin position="20"/>
        <end position="77"/>
    </location>
</feature>
<evidence type="ECO:0000313" key="2">
    <source>
        <dbReference type="EMBL" id="CAH0043203.1"/>
    </source>
</evidence>
<accession>A0A9N9W7N9</accession>
<dbReference type="EMBL" id="CABFNQ020000768">
    <property type="protein sequence ID" value="CAH0043203.1"/>
    <property type="molecule type" value="Genomic_DNA"/>
</dbReference>
<evidence type="ECO:0000313" key="3">
    <source>
        <dbReference type="Proteomes" id="UP000696573"/>
    </source>
</evidence>
<proteinExistence type="predicted"/>
<gene>
    <name evidence="2" type="ORF">CRHIZ90672A_00004981</name>
</gene>
<feature type="signal peptide" evidence="1">
    <location>
        <begin position="1"/>
        <end position="19"/>
    </location>
</feature>
<dbReference type="OrthoDB" id="3879658at2759"/>
<feature type="non-terminal residue" evidence="2">
    <location>
        <position position="1"/>
    </location>
</feature>